<evidence type="ECO:0000259" key="1">
    <source>
        <dbReference type="Pfam" id="PF00149"/>
    </source>
</evidence>
<gene>
    <name evidence="2" type="ORF">SAMN05216378_5865</name>
</gene>
<dbReference type="InterPro" id="IPR029052">
    <property type="entry name" value="Metallo-depent_PP-like"/>
</dbReference>
<organism evidence="2 3">
    <name type="scientific">Paenibacillus catalpae</name>
    <dbReference type="NCBI Taxonomy" id="1045775"/>
    <lineage>
        <taxon>Bacteria</taxon>
        <taxon>Bacillati</taxon>
        <taxon>Bacillota</taxon>
        <taxon>Bacilli</taxon>
        <taxon>Bacillales</taxon>
        <taxon>Paenibacillaceae</taxon>
        <taxon>Paenibacillus</taxon>
    </lineage>
</organism>
<dbReference type="InterPro" id="IPR004843">
    <property type="entry name" value="Calcineurin-like_PHP"/>
</dbReference>
<feature type="domain" description="Calcineurin-like phosphoesterase" evidence="1">
    <location>
        <begin position="5"/>
        <end position="191"/>
    </location>
</feature>
<sequence>MGKERTLVISDIHGCYDAFNRLLERVNYEPVKDQLILLGDFVSKGPESRLVVEQAVSLVRKDGAIAIQGNHDERFVDIVRNKTKEARDKFFRHGGRQTVYSYLKGSDMTGSEEDLLTRLRETVLEKYPYHADFLEQLPYYFEDKHFIYVHAGLNPKYPNWKEQPKRDFLYIKDSFHKTDTVVDKIVIFGHTKTVDLHGKADVWYGKGKIGIDGGCASGLQLNALEIIGGKEVRAVSVPARRAAIS</sequence>
<evidence type="ECO:0000313" key="3">
    <source>
        <dbReference type="Proteomes" id="UP000198855"/>
    </source>
</evidence>
<proteinExistence type="predicted"/>
<protein>
    <submittedName>
        <fullName evidence="2">Serine/threonine protein phosphatase 1</fullName>
    </submittedName>
</protein>
<dbReference type="InterPro" id="IPR050126">
    <property type="entry name" value="Ap4A_hydrolase"/>
</dbReference>
<dbReference type="OrthoDB" id="384253at2"/>
<dbReference type="GO" id="GO:0005737">
    <property type="term" value="C:cytoplasm"/>
    <property type="evidence" value="ECO:0007669"/>
    <property type="project" value="TreeGrafter"/>
</dbReference>
<dbReference type="STRING" id="1045775.SAMN05216378_5865"/>
<reference evidence="3" key="1">
    <citation type="submission" date="2016-10" db="EMBL/GenBank/DDBJ databases">
        <authorList>
            <person name="Varghese N."/>
            <person name="Submissions S."/>
        </authorList>
    </citation>
    <scope>NUCLEOTIDE SEQUENCE [LARGE SCALE GENOMIC DNA]</scope>
    <source>
        <strain evidence="3">CGMCC 1.10784</strain>
    </source>
</reference>
<accession>A0A1I2HKH8</accession>
<dbReference type="GO" id="GO:0008803">
    <property type="term" value="F:bis(5'-nucleosyl)-tetraphosphatase (symmetrical) activity"/>
    <property type="evidence" value="ECO:0007669"/>
    <property type="project" value="TreeGrafter"/>
</dbReference>
<keyword evidence="3" id="KW-1185">Reference proteome</keyword>
<dbReference type="GO" id="GO:0110154">
    <property type="term" value="P:RNA decapping"/>
    <property type="evidence" value="ECO:0007669"/>
    <property type="project" value="TreeGrafter"/>
</dbReference>
<dbReference type="AlphaFoldDB" id="A0A1I2HKH8"/>
<dbReference type="EMBL" id="FOMT01000007">
    <property type="protein sequence ID" value="SFF30018.1"/>
    <property type="molecule type" value="Genomic_DNA"/>
</dbReference>
<name>A0A1I2HKH8_9BACL</name>
<dbReference type="SUPFAM" id="SSF56300">
    <property type="entry name" value="Metallo-dependent phosphatases"/>
    <property type="match status" value="1"/>
</dbReference>
<dbReference type="Proteomes" id="UP000198855">
    <property type="component" value="Unassembled WGS sequence"/>
</dbReference>
<dbReference type="Gene3D" id="3.60.21.10">
    <property type="match status" value="1"/>
</dbReference>
<dbReference type="RefSeq" id="WP_091190443.1">
    <property type="nucleotide sequence ID" value="NZ_FOMT01000007.1"/>
</dbReference>
<dbReference type="GO" id="GO:0016791">
    <property type="term" value="F:phosphatase activity"/>
    <property type="evidence" value="ECO:0007669"/>
    <property type="project" value="TreeGrafter"/>
</dbReference>
<evidence type="ECO:0000313" key="2">
    <source>
        <dbReference type="EMBL" id="SFF30018.1"/>
    </source>
</evidence>
<dbReference type="Pfam" id="PF00149">
    <property type="entry name" value="Metallophos"/>
    <property type="match status" value="1"/>
</dbReference>
<dbReference type="PANTHER" id="PTHR42850:SF4">
    <property type="entry name" value="ZINC-DEPENDENT ENDOPOLYPHOSPHATASE"/>
    <property type="match status" value="1"/>
</dbReference>
<dbReference type="PANTHER" id="PTHR42850">
    <property type="entry name" value="METALLOPHOSPHOESTERASE"/>
    <property type="match status" value="1"/>
</dbReference>